<accession>A0A8T0U5S5</accession>
<gene>
    <name evidence="2" type="ORF">PVAP13_3NG125518</name>
</gene>
<dbReference type="AlphaFoldDB" id="A0A8T0U5S5"/>
<sequence length="178" mass="19225">MPVVLLLPLRTETESRHWGRTQAADSPKASRLDPISQAETTPATSPTSPGPSFQPPCPGTSWPVSPELPPPAMASGYWITELHLPVPVPSKQFIDAGAWPELQATLRISTSNLKQGLYSIIQARPALDYATKTRTSCRCRSRTTATSSPPSTRSSPRSCSCSWLSRIQGACVQERLGA</sequence>
<proteinExistence type="predicted"/>
<evidence type="ECO:0000313" key="2">
    <source>
        <dbReference type="EMBL" id="KAG2616104.1"/>
    </source>
</evidence>
<name>A0A8T0U5S5_PANVG</name>
<evidence type="ECO:0000256" key="1">
    <source>
        <dbReference type="SAM" id="MobiDB-lite"/>
    </source>
</evidence>
<keyword evidence="3" id="KW-1185">Reference proteome</keyword>
<dbReference type="Proteomes" id="UP000823388">
    <property type="component" value="Chromosome 3N"/>
</dbReference>
<reference evidence="2" key="1">
    <citation type="submission" date="2020-05" db="EMBL/GenBank/DDBJ databases">
        <title>WGS assembly of Panicum virgatum.</title>
        <authorList>
            <person name="Lovell J.T."/>
            <person name="Jenkins J."/>
            <person name="Shu S."/>
            <person name="Juenger T.E."/>
            <person name="Schmutz J."/>
        </authorList>
    </citation>
    <scope>NUCLEOTIDE SEQUENCE</scope>
    <source>
        <strain evidence="2">AP13</strain>
    </source>
</reference>
<evidence type="ECO:0000313" key="3">
    <source>
        <dbReference type="Proteomes" id="UP000823388"/>
    </source>
</evidence>
<protein>
    <submittedName>
        <fullName evidence="2">Uncharacterized protein</fullName>
    </submittedName>
</protein>
<feature type="compositionally biased region" description="Pro residues" evidence="1">
    <location>
        <begin position="48"/>
        <end position="58"/>
    </location>
</feature>
<comment type="caution">
    <text evidence="2">The sequence shown here is derived from an EMBL/GenBank/DDBJ whole genome shotgun (WGS) entry which is preliminary data.</text>
</comment>
<feature type="region of interest" description="Disordered" evidence="1">
    <location>
        <begin position="14"/>
        <end position="66"/>
    </location>
</feature>
<dbReference type="EMBL" id="CM029042">
    <property type="protein sequence ID" value="KAG2616104.1"/>
    <property type="molecule type" value="Genomic_DNA"/>
</dbReference>
<organism evidence="2 3">
    <name type="scientific">Panicum virgatum</name>
    <name type="common">Blackwell switchgrass</name>
    <dbReference type="NCBI Taxonomy" id="38727"/>
    <lineage>
        <taxon>Eukaryota</taxon>
        <taxon>Viridiplantae</taxon>
        <taxon>Streptophyta</taxon>
        <taxon>Embryophyta</taxon>
        <taxon>Tracheophyta</taxon>
        <taxon>Spermatophyta</taxon>
        <taxon>Magnoliopsida</taxon>
        <taxon>Liliopsida</taxon>
        <taxon>Poales</taxon>
        <taxon>Poaceae</taxon>
        <taxon>PACMAD clade</taxon>
        <taxon>Panicoideae</taxon>
        <taxon>Panicodae</taxon>
        <taxon>Paniceae</taxon>
        <taxon>Panicinae</taxon>
        <taxon>Panicum</taxon>
        <taxon>Panicum sect. Hiantes</taxon>
    </lineage>
</organism>